<keyword evidence="3" id="KW-1185">Reference proteome</keyword>
<comment type="caution">
    <text evidence="2">The sequence shown here is derived from an EMBL/GenBank/DDBJ whole genome shotgun (WGS) entry which is preliminary data.</text>
</comment>
<evidence type="ECO:0000313" key="3">
    <source>
        <dbReference type="Proteomes" id="UP000243498"/>
    </source>
</evidence>
<dbReference type="Proteomes" id="UP000243498">
    <property type="component" value="Unassembled WGS sequence"/>
</dbReference>
<organism evidence="2 3">
    <name type="scientific">Metarhizium rileyi (strain RCEF 4871)</name>
    <name type="common">Nomuraea rileyi</name>
    <dbReference type="NCBI Taxonomy" id="1649241"/>
    <lineage>
        <taxon>Eukaryota</taxon>
        <taxon>Fungi</taxon>
        <taxon>Dikarya</taxon>
        <taxon>Ascomycota</taxon>
        <taxon>Pezizomycotina</taxon>
        <taxon>Sordariomycetes</taxon>
        <taxon>Hypocreomycetidae</taxon>
        <taxon>Hypocreales</taxon>
        <taxon>Clavicipitaceae</taxon>
        <taxon>Metarhizium</taxon>
    </lineage>
</organism>
<evidence type="ECO:0000256" key="1">
    <source>
        <dbReference type="SAM" id="MobiDB-lite"/>
    </source>
</evidence>
<dbReference type="EMBL" id="AZHC01000010">
    <property type="protein sequence ID" value="OAA44330.1"/>
    <property type="molecule type" value="Genomic_DNA"/>
</dbReference>
<sequence>MDKSPPPISQTKFHASCSQRNTGNSSSISKTVQSEAGSLNKTAVNASPRRIPHTDSASTINVFVGGKKRKDRRNLLDAVSDTSKSPKLLNYHKRRLIEKGLRDKEGVTPPSRVDNERPALGPIQSTARAQNIPDSGRGTFIFQGSMDRSFLKSRKKKKKVHWEDDIIVQIPQTPDELESPVAGNELSDTALKVDIFTERALDESAFNRMAPINPLQPISSCNRSIISKICRFGSHGGWSGTLKFSNFDLENIDLCSYFLEGIEPLVFCHICTLQDLLTQTGCITIKEMSICQGTTSCSDVDKNGIMPVAKRLQTGRFGTVCYQNDFCILIFHASSRALDWTDASHDTMSSSHEDLGLGFSIFKPSPLFMKSMLAPIAPLSAIAPNFIPDGLGACDFFFGSTYKDLVLGQKDSIATNDFFLVFPPSDYHLEAALISQWLQEISPNCKVKSSLQPGQWFQFSMLGSGIIIIHEDVLWTIPSLPQLSELLHHQNRKFECFVASCTGTFGQKAQQIHHTILNEGNYHLTQIFSQGTVILLTPSFVVSQPEQAYNFLKWFWQHYTDKGKKYRPKKLAVCSNLCEWLFDLALDKNARMEALDQCDPDKNARARAVQALLKCYNLVQYMIGELEDFEEGFFIYAPDIIDGNDEQSLVNWFGSWAMLHVQQFRKFLVLGSSCRTEEKMSRAIRPVQFLTCCTENLSYQEPPAVDGLYDLKSGDDVIIPQAMLAAKVQKFLTDTDRSYEDLKFSPLVLYRSLVTCWDPETTLQLGDYKSYFKDYDDWLNHFKEPFFSRVMQFGSKDKLPNYKNTYLGLFYTTGKKRSSSCSQSVPGQSQDLRPWIAIYRPANIHIKPWKRMELLIWDPYVRNHVFKSNGFCEAELSVAQEGLVSYITEMSKNPETTLPLERVWIGPLENHQDDGFVDPFDCVLSWVKTISGLVKERLPLSEKQLSSRGWTVTNIDVQPLSAVESNVSRLASEGPIANEQRLPLRTVFPAPRSRAGIEKSTMCNNHLQKAILRQNDSNMIHFTFQPTLKWYGEQMKAGRGLQHINVLNWQSVFAGFKIPFSED</sequence>
<reference evidence="2 3" key="1">
    <citation type="journal article" date="2016" name="Genome Biol. Evol.">
        <title>Divergent and convergent evolution of fungal pathogenicity.</title>
        <authorList>
            <person name="Shang Y."/>
            <person name="Xiao G."/>
            <person name="Zheng P."/>
            <person name="Cen K."/>
            <person name="Zhan S."/>
            <person name="Wang C."/>
        </authorList>
    </citation>
    <scope>NUCLEOTIDE SEQUENCE [LARGE SCALE GENOMIC DNA]</scope>
    <source>
        <strain evidence="2 3">RCEF 4871</strain>
    </source>
</reference>
<feature type="compositionally biased region" description="Polar residues" evidence="1">
    <location>
        <begin position="9"/>
        <end position="45"/>
    </location>
</feature>
<dbReference type="STRING" id="1081105.A0A162LTE8"/>
<dbReference type="OMA" id="IIWDPLA"/>
<feature type="compositionally biased region" description="Polar residues" evidence="1">
    <location>
        <begin position="123"/>
        <end position="133"/>
    </location>
</feature>
<protein>
    <submittedName>
        <fullName evidence="2">Chromo domain-containing protein</fullName>
    </submittedName>
</protein>
<accession>A0A162LTE8</accession>
<proteinExistence type="predicted"/>
<feature type="region of interest" description="Disordered" evidence="1">
    <location>
        <begin position="101"/>
        <end position="137"/>
    </location>
</feature>
<gene>
    <name evidence="2" type="ORF">NOR_04058</name>
</gene>
<feature type="region of interest" description="Disordered" evidence="1">
    <location>
        <begin position="1"/>
        <end position="53"/>
    </location>
</feature>
<dbReference type="OrthoDB" id="436852at2759"/>
<evidence type="ECO:0000313" key="2">
    <source>
        <dbReference type="EMBL" id="OAA44330.1"/>
    </source>
</evidence>
<dbReference type="AlphaFoldDB" id="A0A162LTE8"/>
<name>A0A162LTE8_METRR</name>